<reference evidence="3 4" key="1">
    <citation type="submission" date="2020-06" db="EMBL/GenBank/DDBJ databases">
        <title>Transcriptomic and genomic resources for Thalictrum thalictroides and T. hernandezii: Facilitating candidate gene discovery in an emerging model plant lineage.</title>
        <authorList>
            <person name="Arias T."/>
            <person name="Riano-Pachon D.M."/>
            <person name="Di Stilio V.S."/>
        </authorList>
    </citation>
    <scope>NUCLEOTIDE SEQUENCE [LARGE SCALE GENOMIC DNA]</scope>
    <source>
        <strain evidence="4">cv. WT478/WT964</strain>
        <tissue evidence="3">Leaves</tissue>
    </source>
</reference>
<dbReference type="EMBL" id="JABWDY010029818">
    <property type="protein sequence ID" value="KAF5186119.1"/>
    <property type="molecule type" value="Genomic_DNA"/>
</dbReference>
<feature type="signal peptide" evidence="2">
    <location>
        <begin position="1"/>
        <end position="24"/>
    </location>
</feature>
<comment type="caution">
    <text evidence="3">The sequence shown here is derived from an EMBL/GenBank/DDBJ whole genome shotgun (WGS) entry which is preliminary data.</text>
</comment>
<dbReference type="PANTHER" id="PTHR33470">
    <property type="entry name" value="OS01G0164075 PROTEIN"/>
    <property type="match status" value="1"/>
</dbReference>
<gene>
    <name evidence="3" type="ORF">FRX31_024295</name>
</gene>
<evidence type="ECO:0000313" key="3">
    <source>
        <dbReference type="EMBL" id="KAF5186119.1"/>
    </source>
</evidence>
<dbReference type="OrthoDB" id="747559at2759"/>
<accession>A0A7J6VLW3</accession>
<feature type="chain" id="PRO_5029561306" evidence="2">
    <location>
        <begin position="25"/>
        <end position="165"/>
    </location>
</feature>
<dbReference type="PANTHER" id="PTHR33470:SF29">
    <property type="entry name" value="POLLEN OLE E 1 ALLERGEN AND EXTENSIN FAMILY PROTEIN"/>
    <property type="match status" value="1"/>
</dbReference>
<proteinExistence type="predicted"/>
<dbReference type="GO" id="GO:0071944">
    <property type="term" value="C:cell periphery"/>
    <property type="evidence" value="ECO:0007669"/>
    <property type="project" value="TreeGrafter"/>
</dbReference>
<dbReference type="AlphaFoldDB" id="A0A7J6VLW3"/>
<name>A0A7J6VLW3_THATH</name>
<sequence>MAMKMVLGIMVASLLVNCFSISEAWKDEPKKIHVGGKVLCQDCTGDWNDWVQGSKPIKGCRVSVTCMDDRGRVMHYASDETDEQGDFDMIVDKNINGKELKPELCSVRLVSSPDNVCNLLTDFAGGRSGVKLTRPSHIFRDLVKYTLGPFFFTTPMCDEPDTTGY</sequence>
<evidence type="ECO:0000313" key="4">
    <source>
        <dbReference type="Proteomes" id="UP000554482"/>
    </source>
</evidence>
<dbReference type="Proteomes" id="UP000554482">
    <property type="component" value="Unassembled WGS sequence"/>
</dbReference>
<keyword evidence="1 2" id="KW-0732">Signal</keyword>
<protein>
    <submittedName>
        <fullName evidence="3">Pollen ole e 1 allergen and extensin family protein</fullName>
    </submittedName>
</protein>
<organism evidence="3 4">
    <name type="scientific">Thalictrum thalictroides</name>
    <name type="common">Rue-anemone</name>
    <name type="synonym">Anemone thalictroides</name>
    <dbReference type="NCBI Taxonomy" id="46969"/>
    <lineage>
        <taxon>Eukaryota</taxon>
        <taxon>Viridiplantae</taxon>
        <taxon>Streptophyta</taxon>
        <taxon>Embryophyta</taxon>
        <taxon>Tracheophyta</taxon>
        <taxon>Spermatophyta</taxon>
        <taxon>Magnoliopsida</taxon>
        <taxon>Ranunculales</taxon>
        <taxon>Ranunculaceae</taxon>
        <taxon>Thalictroideae</taxon>
        <taxon>Thalictrum</taxon>
    </lineage>
</organism>
<evidence type="ECO:0000256" key="2">
    <source>
        <dbReference type="SAM" id="SignalP"/>
    </source>
</evidence>
<dbReference type="Pfam" id="PF01190">
    <property type="entry name" value="Pollen_Ole_e_1"/>
    <property type="match status" value="1"/>
</dbReference>
<keyword evidence="4" id="KW-1185">Reference proteome</keyword>
<evidence type="ECO:0000256" key="1">
    <source>
        <dbReference type="ARBA" id="ARBA00022729"/>
    </source>
</evidence>